<feature type="compositionally biased region" description="Polar residues" evidence="1">
    <location>
        <begin position="1"/>
        <end position="11"/>
    </location>
</feature>
<accession>A0A939RXP0</accession>
<evidence type="ECO:0000313" key="2">
    <source>
        <dbReference type="EMBL" id="MBO1806347.1"/>
    </source>
</evidence>
<organism evidence="2 3">
    <name type="scientific">Leucobacter ruminantium</name>
    <dbReference type="NCBI Taxonomy" id="1289170"/>
    <lineage>
        <taxon>Bacteria</taxon>
        <taxon>Bacillati</taxon>
        <taxon>Actinomycetota</taxon>
        <taxon>Actinomycetes</taxon>
        <taxon>Micrococcales</taxon>
        <taxon>Microbacteriaceae</taxon>
        <taxon>Leucobacter</taxon>
    </lineage>
</organism>
<sequence>MTPEENTTTRSPWAVPNPVDSTQQIREADLLEDTIPLPAYRPERLV</sequence>
<dbReference type="Proteomes" id="UP000664398">
    <property type="component" value="Unassembled WGS sequence"/>
</dbReference>
<gene>
    <name evidence="2" type="ORF">J4H91_13645</name>
</gene>
<evidence type="ECO:0000256" key="1">
    <source>
        <dbReference type="SAM" id="MobiDB-lite"/>
    </source>
</evidence>
<feature type="region of interest" description="Disordered" evidence="1">
    <location>
        <begin position="1"/>
        <end position="20"/>
    </location>
</feature>
<name>A0A939RXP0_9MICO</name>
<keyword evidence="3" id="KW-1185">Reference proteome</keyword>
<proteinExistence type="predicted"/>
<evidence type="ECO:0000313" key="3">
    <source>
        <dbReference type="Proteomes" id="UP000664398"/>
    </source>
</evidence>
<protein>
    <submittedName>
        <fullName evidence="2">Uncharacterized protein</fullName>
    </submittedName>
</protein>
<reference evidence="2" key="1">
    <citation type="submission" date="2021-03" db="EMBL/GenBank/DDBJ databases">
        <title>Leucobacter chromiisoli sp. nov., isolated from chromium-containing soil of chemical plant.</title>
        <authorList>
            <person name="Xu Z."/>
        </authorList>
    </citation>
    <scope>NUCLEOTIDE SEQUENCE</scope>
    <source>
        <strain evidence="2">A2</strain>
    </source>
</reference>
<dbReference type="EMBL" id="JAGDYL010000029">
    <property type="protein sequence ID" value="MBO1806347.1"/>
    <property type="molecule type" value="Genomic_DNA"/>
</dbReference>
<comment type="caution">
    <text evidence="2">The sequence shown here is derived from an EMBL/GenBank/DDBJ whole genome shotgun (WGS) entry which is preliminary data.</text>
</comment>
<dbReference type="RefSeq" id="WP_208046805.1">
    <property type="nucleotide sequence ID" value="NZ_JAGDYL010000029.1"/>
</dbReference>
<dbReference type="AlphaFoldDB" id="A0A939RXP0"/>